<dbReference type="PANTHER" id="PTHR46148">
    <property type="entry name" value="CHROMO DOMAIN-CONTAINING PROTEIN"/>
    <property type="match status" value="1"/>
</dbReference>
<proteinExistence type="predicted"/>
<dbReference type="InterPro" id="IPR056924">
    <property type="entry name" value="SH3_Tf2-1"/>
</dbReference>
<name>A0AAQ3WJ40_PASNO</name>
<organism evidence="2 3">
    <name type="scientific">Paspalum notatum var. saurae</name>
    <dbReference type="NCBI Taxonomy" id="547442"/>
    <lineage>
        <taxon>Eukaryota</taxon>
        <taxon>Viridiplantae</taxon>
        <taxon>Streptophyta</taxon>
        <taxon>Embryophyta</taxon>
        <taxon>Tracheophyta</taxon>
        <taxon>Spermatophyta</taxon>
        <taxon>Magnoliopsida</taxon>
        <taxon>Liliopsida</taxon>
        <taxon>Poales</taxon>
        <taxon>Poaceae</taxon>
        <taxon>PACMAD clade</taxon>
        <taxon>Panicoideae</taxon>
        <taxon>Andropogonodae</taxon>
        <taxon>Paspaleae</taxon>
        <taxon>Paspalinae</taxon>
        <taxon>Paspalum</taxon>
    </lineage>
</organism>
<keyword evidence="3" id="KW-1185">Reference proteome</keyword>
<evidence type="ECO:0000313" key="3">
    <source>
        <dbReference type="Proteomes" id="UP001341281"/>
    </source>
</evidence>
<sequence length="118" mass="13911">MFEEVAENVANVRENLRIAQSRQKSYADKRRRELVFDEGEFVYLKVSLLRGTKWFNTRWKLAPRFIGPFRIIQKVGDLAYELELPEHLSGVHLVFHVSQLRKCLRLPEDQISLQAVDL</sequence>
<dbReference type="AlphaFoldDB" id="A0AAQ3WJ40"/>
<gene>
    <name evidence="2" type="ORF">U9M48_012951</name>
</gene>
<evidence type="ECO:0000313" key="2">
    <source>
        <dbReference type="EMBL" id="WVZ63310.1"/>
    </source>
</evidence>
<dbReference type="EMBL" id="CP144747">
    <property type="protein sequence ID" value="WVZ63310.1"/>
    <property type="molecule type" value="Genomic_DNA"/>
</dbReference>
<evidence type="ECO:0000259" key="1">
    <source>
        <dbReference type="Pfam" id="PF24626"/>
    </source>
</evidence>
<accession>A0AAQ3WJ40</accession>
<protein>
    <recommendedName>
        <fullName evidence="1">Tf2-1-like SH3-like domain-containing protein</fullName>
    </recommendedName>
</protein>
<dbReference type="Pfam" id="PF24626">
    <property type="entry name" value="SH3_Tf2-1"/>
    <property type="match status" value="1"/>
</dbReference>
<dbReference type="Proteomes" id="UP001341281">
    <property type="component" value="Chromosome 03"/>
</dbReference>
<dbReference type="PANTHER" id="PTHR46148:SF57">
    <property type="entry name" value="OS12G0499874 PROTEIN"/>
    <property type="match status" value="1"/>
</dbReference>
<reference evidence="2 3" key="1">
    <citation type="submission" date="2024-02" db="EMBL/GenBank/DDBJ databases">
        <title>High-quality chromosome-scale genome assembly of Pensacola bahiagrass (Paspalum notatum Flugge var. saurae).</title>
        <authorList>
            <person name="Vega J.M."/>
            <person name="Podio M."/>
            <person name="Orjuela J."/>
            <person name="Siena L.A."/>
            <person name="Pessino S.C."/>
            <person name="Combes M.C."/>
            <person name="Mariac C."/>
            <person name="Albertini E."/>
            <person name="Pupilli F."/>
            <person name="Ortiz J.P.A."/>
            <person name="Leblanc O."/>
        </authorList>
    </citation>
    <scope>NUCLEOTIDE SEQUENCE [LARGE SCALE GENOMIC DNA]</scope>
    <source>
        <strain evidence="2">R1</strain>
        <tissue evidence="2">Leaf</tissue>
    </source>
</reference>
<feature type="domain" description="Tf2-1-like SH3-like" evidence="1">
    <location>
        <begin position="39"/>
        <end position="103"/>
    </location>
</feature>